<feature type="domain" description="eRF1/Pelota-like N-terminal" evidence="10">
    <location>
        <begin position="1"/>
        <end position="123"/>
    </location>
</feature>
<evidence type="ECO:0000256" key="9">
    <source>
        <dbReference type="HAMAP-Rule" id="MF_01853"/>
    </source>
</evidence>
<dbReference type="GO" id="GO:0005737">
    <property type="term" value="C:cytoplasm"/>
    <property type="evidence" value="ECO:0007669"/>
    <property type="project" value="UniProtKB-SubCell"/>
</dbReference>
<dbReference type="Pfam" id="PF26356">
    <property type="entry name" value="Pelota_N"/>
    <property type="match status" value="1"/>
</dbReference>
<dbReference type="SUPFAM" id="SSF55315">
    <property type="entry name" value="L30e-like"/>
    <property type="match status" value="1"/>
</dbReference>
<dbReference type="EC" id="3.1.-.-" evidence="9"/>
<evidence type="ECO:0000256" key="5">
    <source>
        <dbReference type="ARBA" id="ARBA00022722"/>
    </source>
</evidence>
<keyword evidence="11" id="KW-0131">Cell cycle</keyword>
<dbReference type="GO" id="GO:0070651">
    <property type="term" value="P:nonfunctional rRNA decay"/>
    <property type="evidence" value="ECO:0007669"/>
    <property type="project" value="TreeGrafter"/>
</dbReference>
<keyword evidence="12" id="KW-1185">Reference proteome</keyword>
<dbReference type="Proteomes" id="UP000192315">
    <property type="component" value="Unassembled WGS sequence"/>
</dbReference>
<dbReference type="GO" id="GO:0070966">
    <property type="term" value="P:nuclear-transcribed mRNA catabolic process, no-go decay"/>
    <property type="evidence" value="ECO:0007669"/>
    <property type="project" value="InterPro"/>
</dbReference>
<dbReference type="InterPro" id="IPR042226">
    <property type="entry name" value="eFR1_2_sf"/>
</dbReference>
<evidence type="ECO:0000259" key="10">
    <source>
        <dbReference type="SMART" id="SM01194"/>
    </source>
</evidence>
<evidence type="ECO:0000256" key="7">
    <source>
        <dbReference type="ARBA" id="ARBA00022759"/>
    </source>
</evidence>
<evidence type="ECO:0000256" key="6">
    <source>
        <dbReference type="ARBA" id="ARBA00022723"/>
    </source>
</evidence>
<dbReference type="InterPro" id="IPR038069">
    <property type="entry name" value="Pelota/DOM34_N"/>
</dbReference>
<comment type="cofactor">
    <cofactor evidence="1 9">
        <name>a divalent metal cation</name>
        <dbReference type="ChEBI" id="CHEBI:60240"/>
    </cofactor>
</comment>
<dbReference type="Gene3D" id="3.30.420.60">
    <property type="entry name" value="eRF1 domain 2"/>
    <property type="match status" value="1"/>
</dbReference>
<dbReference type="GO" id="GO:0016787">
    <property type="term" value="F:hydrolase activity"/>
    <property type="evidence" value="ECO:0007669"/>
    <property type="project" value="UniProtKB-KW"/>
</dbReference>
<reference evidence="11 12" key="1">
    <citation type="submission" date="2017-04" db="EMBL/GenBank/DDBJ databases">
        <authorList>
            <person name="Varghese N."/>
            <person name="Submissions S."/>
        </authorList>
    </citation>
    <scope>NUCLEOTIDE SEQUENCE [LARGE SCALE GENOMIC DNA]</scope>
    <source>
        <strain evidence="11 12">DSM 9789</strain>
    </source>
</reference>
<protein>
    <recommendedName>
        <fullName evidence="9">Protein pelota homolog</fullName>
        <ecNumber evidence="9">3.1.-.-</ecNumber>
    </recommendedName>
</protein>
<comment type="subunit">
    <text evidence="9">Monomer.</text>
</comment>
<comment type="function">
    <text evidence="9">May function in recognizing stalled ribosomes, interact with stem-loop structures in stalled mRNA molecules, and effect endonucleolytic cleavage of the mRNA. May play a role in the release non-functional ribosomes and degradation of damaged mRNAs. Has endoribonuclease activity.</text>
</comment>
<dbReference type="PANTHER" id="PTHR10853:SF0">
    <property type="entry name" value="PROTEIN PELOTA HOMOLOG"/>
    <property type="match status" value="1"/>
</dbReference>
<keyword evidence="7 9" id="KW-0255">Endonuclease</keyword>
<keyword evidence="5 9" id="KW-0540">Nuclease</keyword>
<evidence type="ECO:0000313" key="11">
    <source>
        <dbReference type="EMBL" id="SMD31698.1"/>
    </source>
</evidence>
<gene>
    <name evidence="9" type="primary">pelA</name>
    <name evidence="11" type="ORF">SAMN02745355_1620</name>
</gene>
<dbReference type="GO" id="GO:0004519">
    <property type="term" value="F:endonuclease activity"/>
    <property type="evidence" value="ECO:0007669"/>
    <property type="project" value="UniProtKB-UniRule"/>
</dbReference>
<dbReference type="GO" id="GO:0071025">
    <property type="term" value="P:RNA surveillance"/>
    <property type="evidence" value="ECO:0007669"/>
    <property type="project" value="InterPro"/>
</dbReference>
<dbReference type="InterPro" id="IPR005142">
    <property type="entry name" value="eRF1_3"/>
</dbReference>
<dbReference type="AlphaFoldDB" id="A0A8G2FY89"/>
<dbReference type="InterPro" id="IPR005140">
    <property type="entry name" value="eRF1_Pelota-like_N"/>
</dbReference>
<proteinExistence type="inferred from homology"/>
<dbReference type="GO" id="GO:0032790">
    <property type="term" value="P:ribosome disassembly"/>
    <property type="evidence" value="ECO:0007669"/>
    <property type="project" value="TreeGrafter"/>
</dbReference>
<dbReference type="InterPro" id="IPR058547">
    <property type="entry name" value="Pelota_N"/>
</dbReference>
<sequence length="339" mass="39281">MKINIDEKLETTEILIETQDDLWYIKNILNPGDIIEGIAYRRLEKRNDLERSKSTERIPIKVKIKIENLDFQPFTDKIKILGIIIDGDFSGEHQSIMYGPGDTLKIYKNLNEAERDFLNEAVKNEYSSGMIFVSLDDEAADIYLMRSYSLQDMAHIESNKTGKRYDLKYNEKQYFLDIIKALKNIKNVFLLIVLGTGFEPEKLYNEIKKDPFFNNIDVKFYNTYDTGKSGVYNLLNSDAASNIIKESRMAKEKRILETFLRNLNSGLSVYGYDEINNYLDNGAIDTLIISEEKFKMPETRELLNKASGIKIYIISNYTEPGEIIRSFGGYCAILRYKIK</sequence>
<dbReference type="Pfam" id="PF03465">
    <property type="entry name" value="eRF1_3"/>
    <property type="match status" value="1"/>
</dbReference>
<dbReference type="GO" id="GO:0051301">
    <property type="term" value="P:cell division"/>
    <property type="evidence" value="ECO:0007669"/>
    <property type="project" value="UniProtKB-KW"/>
</dbReference>
<comment type="domain">
    <text evidence="9">The N-terminal domain has the RNA-binding Sm fold. It harbors the endoribonuclease activity.</text>
</comment>
<dbReference type="Gene3D" id="2.30.30.870">
    <property type="entry name" value="Pelota, domain A"/>
    <property type="match status" value="1"/>
</dbReference>
<dbReference type="InterPro" id="IPR029064">
    <property type="entry name" value="Ribosomal_eL30-like_sf"/>
</dbReference>
<evidence type="ECO:0000256" key="4">
    <source>
        <dbReference type="ARBA" id="ARBA00022490"/>
    </source>
</evidence>
<accession>A0A8G2FY89</accession>
<evidence type="ECO:0000256" key="1">
    <source>
        <dbReference type="ARBA" id="ARBA00001968"/>
    </source>
</evidence>
<keyword evidence="8 9" id="KW-0378">Hydrolase</keyword>
<dbReference type="SUPFAM" id="SSF53137">
    <property type="entry name" value="Translational machinery components"/>
    <property type="match status" value="1"/>
</dbReference>
<dbReference type="GO" id="GO:0046872">
    <property type="term" value="F:metal ion binding"/>
    <property type="evidence" value="ECO:0007669"/>
    <property type="project" value="UniProtKB-UniRule"/>
</dbReference>
<evidence type="ECO:0000256" key="8">
    <source>
        <dbReference type="ARBA" id="ARBA00022801"/>
    </source>
</evidence>
<evidence type="ECO:0000313" key="12">
    <source>
        <dbReference type="Proteomes" id="UP000192315"/>
    </source>
</evidence>
<dbReference type="HAMAP" id="MF_01853">
    <property type="entry name" value="PelO"/>
    <property type="match status" value="1"/>
</dbReference>
<evidence type="ECO:0000256" key="3">
    <source>
        <dbReference type="ARBA" id="ARBA00009504"/>
    </source>
</evidence>
<dbReference type="RefSeq" id="WP_084273294.1">
    <property type="nucleotide sequence ID" value="NZ_FWYE01000006.1"/>
</dbReference>
<comment type="similarity">
    <text evidence="3 9">Belongs to the eukaryotic release factor 1 family. Pelota subfamily.</text>
</comment>
<dbReference type="GO" id="GO:0070481">
    <property type="term" value="P:nuclear-transcribed mRNA catabolic process, non-stop decay"/>
    <property type="evidence" value="ECO:0007669"/>
    <property type="project" value="InterPro"/>
</dbReference>
<dbReference type="InterPro" id="IPR004405">
    <property type="entry name" value="TF_pelota"/>
</dbReference>
<keyword evidence="11" id="KW-0132">Cell division</keyword>
<dbReference type="PANTHER" id="PTHR10853">
    <property type="entry name" value="PELOTA"/>
    <property type="match status" value="1"/>
</dbReference>
<dbReference type="EMBL" id="FWYE01000006">
    <property type="protein sequence ID" value="SMD31698.1"/>
    <property type="molecule type" value="Genomic_DNA"/>
</dbReference>
<dbReference type="SMART" id="SM01194">
    <property type="entry name" value="eRF1_1"/>
    <property type="match status" value="1"/>
</dbReference>
<dbReference type="InterPro" id="IPR023521">
    <property type="entry name" value="Pelota_arc"/>
</dbReference>
<comment type="caution">
    <text evidence="11">The sequence shown here is derived from an EMBL/GenBank/DDBJ whole genome shotgun (WGS) entry which is preliminary data.</text>
</comment>
<dbReference type="Gene3D" id="3.30.1330.30">
    <property type="match status" value="1"/>
</dbReference>
<comment type="subcellular location">
    <subcellularLocation>
        <location evidence="2 9">Cytoplasm</location>
    </subcellularLocation>
</comment>
<evidence type="ECO:0000256" key="2">
    <source>
        <dbReference type="ARBA" id="ARBA00004496"/>
    </source>
</evidence>
<dbReference type="SUPFAM" id="SSF159065">
    <property type="entry name" value="Dom34/Pelota N-terminal domain-like"/>
    <property type="match status" value="1"/>
</dbReference>
<organism evidence="11 12">
    <name type="scientific">Picrophilus torridus (strain ATCC 700027 / DSM 9790 / JCM 10055 / NBRC 100828 / KAW 2/3)</name>
    <dbReference type="NCBI Taxonomy" id="1122961"/>
    <lineage>
        <taxon>Archaea</taxon>
        <taxon>Methanobacteriati</taxon>
        <taxon>Thermoplasmatota</taxon>
        <taxon>Thermoplasmata</taxon>
        <taxon>Thermoplasmatales</taxon>
        <taxon>Picrophilaceae</taxon>
        <taxon>Picrophilus</taxon>
    </lineage>
</organism>
<keyword evidence="6 9" id="KW-0479">Metal-binding</keyword>
<name>A0A8G2FY89_PICTO</name>
<keyword evidence="4 9" id="KW-0963">Cytoplasm</keyword>